<proteinExistence type="predicted"/>
<dbReference type="EC" id="2.3.1.97" evidence="1"/>
<evidence type="ECO:0000313" key="1">
    <source>
        <dbReference type="EMBL" id="KAJ9651956.1"/>
    </source>
</evidence>
<gene>
    <name evidence="1" type="primary">NMT1</name>
    <name evidence="1" type="ORF">H2198_008782</name>
</gene>
<evidence type="ECO:0000313" key="2">
    <source>
        <dbReference type="Proteomes" id="UP001172386"/>
    </source>
</evidence>
<reference evidence="1" key="1">
    <citation type="submission" date="2022-10" db="EMBL/GenBank/DDBJ databases">
        <title>Culturing micro-colonial fungi from biological soil crusts in the Mojave desert and describing Neophaeococcomyces mojavensis, and introducing the new genera and species Taxawa tesnikishii.</title>
        <authorList>
            <person name="Kurbessoian T."/>
            <person name="Stajich J.E."/>
        </authorList>
    </citation>
    <scope>NUCLEOTIDE SEQUENCE</scope>
    <source>
        <strain evidence="1">JES_112</strain>
    </source>
</reference>
<keyword evidence="1" id="KW-0012">Acyltransferase</keyword>
<protein>
    <submittedName>
        <fullName evidence="1">Glycylpeptide N-tetradecanoyltransferase</fullName>
        <ecNumber evidence="1">2.3.1.97</ecNumber>
    </submittedName>
</protein>
<name>A0ACC2ZWC3_9EURO</name>
<sequence length="549" mass="62333">MAESHPVTRPTVEDIDESESEGEAEEAVDTPAAAEHDTSAPAKKKKKKSKKAKVASALGLNPSLESTKPAAKMSDANLQKVLEANPALKSEFANSSPEDVQKTLRGMNLEQLLTGMSLTNKNQKDMASYKFWSTQPVPRLDESNSDRLKIPDGPIKEVEKDKVPQTPAPLPEGYEWVELDLTDEQELDEVHSLLNLHYVEDDKAMFRFAYSRPFLDWALKAPGWRKSWHVGVRAKGKSNLLVATIFGIPTKLRVRENVFEVAEINYLCIHKKLRSKRLAPVLIKEVTRKCYLEGVYQAIYTGGTILPTPVSTCRYYHRPLQWPKLHDVGFSPLPPKMTPSMMIKRNRVPAQTSTSGWREMEEKDVDDVLSLLSRYLKRFQLTQEFTREEIEHWFLNRQKKAEDRVVWAYVVEEAGKGTITDFASFYNLESTILGDQNPQKPKHDKIKAAYSFYYATTAAFEVKEKGLKQRVQGLMSDCLVEAKNAGFDVFNALTLLDNPLFLEELKFGAGDGQLHYYLYNWRTAPIMGGVDKKNLPDEKCRYGMGMVML</sequence>
<organism evidence="1 2">
    <name type="scientific">Neophaeococcomyces mojaviensis</name>
    <dbReference type="NCBI Taxonomy" id="3383035"/>
    <lineage>
        <taxon>Eukaryota</taxon>
        <taxon>Fungi</taxon>
        <taxon>Dikarya</taxon>
        <taxon>Ascomycota</taxon>
        <taxon>Pezizomycotina</taxon>
        <taxon>Eurotiomycetes</taxon>
        <taxon>Chaetothyriomycetidae</taxon>
        <taxon>Chaetothyriales</taxon>
        <taxon>Chaetothyriales incertae sedis</taxon>
        <taxon>Neophaeococcomyces</taxon>
    </lineage>
</organism>
<dbReference type="Proteomes" id="UP001172386">
    <property type="component" value="Unassembled WGS sequence"/>
</dbReference>
<keyword evidence="1" id="KW-0808">Transferase</keyword>
<keyword evidence="2" id="KW-1185">Reference proteome</keyword>
<dbReference type="EMBL" id="JAPDRQ010000226">
    <property type="protein sequence ID" value="KAJ9651956.1"/>
    <property type="molecule type" value="Genomic_DNA"/>
</dbReference>
<comment type="caution">
    <text evidence="1">The sequence shown here is derived from an EMBL/GenBank/DDBJ whole genome shotgun (WGS) entry which is preliminary data.</text>
</comment>
<accession>A0ACC2ZWC3</accession>